<organism evidence="3 4">
    <name type="scientific">Prorocentrum cordatum</name>
    <dbReference type="NCBI Taxonomy" id="2364126"/>
    <lineage>
        <taxon>Eukaryota</taxon>
        <taxon>Sar</taxon>
        <taxon>Alveolata</taxon>
        <taxon>Dinophyceae</taxon>
        <taxon>Prorocentrales</taxon>
        <taxon>Prorocentraceae</taxon>
        <taxon>Prorocentrum</taxon>
    </lineage>
</organism>
<evidence type="ECO:0000313" key="3">
    <source>
        <dbReference type="EMBL" id="CAK0808192.1"/>
    </source>
</evidence>
<accession>A0ABN9QQK7</accession>
<feature type="compositionally biased region" description="Basic and acidic residues" evidence="1">
    <location>
        <begin position="61"/>
        <end position="72"/>
    </location>
</feature>
<feature type="region of interest" description="Disordered" evidence="1">
    <location>
        <begin position="61"/>
        <end position="90"/>
    </location>
</feature>
<evidence type="ECO:0000256" key="2">
    <source>
        <dbReference type="SAM" id="SignalP"/>
    </source>
</evidence>
<keyword evidence="4" id="KW-1185">Reference proteome</keyword>
<name>A0ABN9QQK7_9DINO</name>
<gene>
    <name evidence="3" type="ORF">PCOR1329_LOCUS13855</name>
</gene>
<feature type="chain" id="PRO_5046805486" evidence="2">
    <location>
        <begin position="37"/>
        <end position="137"/>
    </location>
</feature>
<evidence type="ECO:0000256" key="1">
    <source>
        <dbReference type="SAM" id="MobiDB-lite"/>
    </source>
</evidence>
<dbReference type="Proteomes" id="UP001189429">
    <property type="component" value="Unassembled WGS sequence"/>
</dbReference>
<proteinExistence type="predicted"/>
<protein>
    <submittedName>
        <fullName evidence="3">Uncharacterized protein</fullName>
    </submittedName>
</protein>
<reference evidence="3" key="1">
    <citation type="submission" date="2023-10" db="EMBL/GenBank/DDBJ databases">
        <authorList>
            <person name="Chen Y."/>
            <person name="Shah S."/>
            <person name="Dougan E. K."/>
            <person name="Thang M."/>
            <person name="Chan C."/>
        </authorList>
    </citation>
    <scope>NUCLEOTIDE SEQUENCE [LARGE SCALE GENOMIC DNA]</scope>
</reference>
<feature type="signal peptide" evidence="2">
    <location>
        <begin position="1"/>
        <end position="36"/>
    </location>
</feature>
<evidence type="ECO:0000313" key="4">
    <source>
        <dbReference type="Proteomes" id="UP001189429"/>
    </source>
</evidence>
<comment type="caution">
    <text evidence="3">The sequence shown here is derived from an EMBL/GenBank/DDBJ whole genome shotgun (WGS) entry which is preliminary data.</text>
</comment>
<dbReference type="EMBL" id="CAUYUJ010004113">
    <property type="protein sequence ID" value="CAK0808192.1"/>
    <property type="molecule type" value="Genomic_DNA"/>
</dbReference>
<sequence length="137" mass="14754">MSDAKHTFIPLLLLPLLLLLLLQLLLLLLTVEIGLAAPASGDVPGGPPARACAGPAVASCREIRGSGKDGPRQRRPRGLRPPPAPPSVSRERRVLYWEKGGCEWPWRRALATSGCTAIWQSGGHAKCIGQKLRDTPR</sequence>
<keyword evidence="2" id="KW-0732">Signal</keyword>